<evidence type="ECO:0000313" key="2">
    <source>
        <dbReference type="Proteomes" id="UP000033423"/>
    </source>
</evidence>
<dbReference type="EMBL" id="LACI01000447">
    <property type="protein sequence ID" value="KJU86809.1"/>
    <property type="molecule type" value="Genomic_DNA"/>
</dbReference>
<dbReference type="Proteomes" id="UP000033423">
    <property type="component" value="Unassembled WGS sequence"/>
</dbReference>
<protein>
    <submittedName>
        <fullName evidence="1">Uncharacterized protein</fullName>
    </submittedName>
</protein>
<proteinExistence type="predicted"/>
<keyword evidence="2" id="KW-1185">Reference proteome</keyword>
<sequence length="54" mass="5918">MDLGKSIGVNIRIIIKIMVIVQVYNRKMHCEQDIMGSRGLLRARGGGDMKGGMG</sequence>
<reference evidence="1 2" key="1">
    <citation type="submission" date="2015-02" db="EMBL/GenBank/DDBJ databases">
        <title>Single-cell genomics of uncultivated deep-branching MTB reveals a conserved set of magnetosome genes.</title>
        <authorList>
            <person name="Kolinko S."/>
            <person name="Richter M."/>
            <person name="Glockner F.O."/>
            <person name="Brachmann A."/>
            <person name="Schuler D."/>
        </authorList>
    </citation>
    <scope>NUCLEOTIDE SEQUENCE [LARGE SCALE GENOMIC DNA]</scope>
    <source>
        <strain evidence="1">TM-1</strain>
    </source>
</reference>
<gene>
    <name evidence="1" type="ORF">MBAV_000998</name>
</gene>
<dbReference type="AlphaFoldDB" id="A0A0F3GXY6"/>
<comment type="caution">
    <text evidence="1">The sequence shown here is derived from an EMBL/GenBank/DDBJ whole genome shotgun (WGS) entry which is preliminary data.</text>
</comment>
<organism evidence="1 2">
    <name type="scientific">Candidatus Magnetobacterium bavaricum</name>
    <dbReference type="NCBI Taxonomy" id="29290"/>
    <lineage>
        <taxon>Bacteria</taxon>
        <taxon>Pseudomonadati</taxon>
        <taxon>Nitrospirota</taxon>
        <taxon>Thermodesulfovibrionia</taxon>
        <taxon>Thermodesulfovibrionales</taxon>
        <taxon>Candidatus Magnetobacteriaceae</taxon>
        <taxon>Candidatus Magnetobacterium</taxon>
    </lineage>
</organism>
<accession>A0A0F3GXY6</accession>
<name>A0A0F3GXY6_9BACT</name>
<evidence type="ECO:0000313" key="1">
    <source>
        <dbReference type="EMBL" id="KJU86809.1"/>
    </source>
</evidence>